<dbReference type="InterPro" id="IPR003598">
    <property type="entry name" value="Ig_sub2"/>
</dbReference>
<reference evidence="8" key="1">
    <citation type="submission" date="2024-04" db="EMBL/GenBank/DDBJ databases">
        <title>Salinicola lusitanus LLJ914,a marine bacterium isolated from the Okinawa Trough.</title>
        <authorList>
            <person name="Li J."/>
        </authorList>
    </citation>
    <scope>NUCLEOTIDE SEQUENCE [LARGE SCALE GENOMIC DNA]</scope>
</reference>
<feature type="transmembrane region" description="Helical" evidence="5">
    <location>
        <begin position="237"/>
        <end position="259"/>
    </location>
</feature>
<dbReference type="InterPro" id="IPR013098">
    <property type="entry name" value="Ig_I-set"/>
</dbReference>
<dbReference type="InterPro" id="IPR003599">
    <property type="entry name" value="Ig_sub"/>
</dbReference>
<evidence type="ECO:0000313" key="8">
    <source>
        <dbReference type="Proteomes" id="UP001460270"/>
    </source>
</evidence>
<keyword evidence="8" id="KW-1185">Reference proteome</keyword>
<gene>
    <name evidence="7" type="ORF">WMY93_032662</name>
</gene>
<dbReference type="InterPro" id="IPR013783">
    <property type="entry name" value="Ig-like_fold"/>
</dbReference>
<dbReference type="SMART" id="SM00409">
    <property type="entry name" value="IG"/>
    <property type="match status" value="1"/>
</dbReference>
<evidence type="ECO:0000256" key="2">
    <source>
        <dbReference type="ARBA" id="ARBA00023157"/>
    </source>
</evidence>
<dbReference type="PANTHER" id="PTHR44170">
    <property type="entry name" value="PROTEIN SIDEKICK"/>
    <property type="match status" value="1"/>
</dbReference>
<keyword evidence="1" id="KW-0677">Repeat</keyword>
<keyword evidence="2" id="KW-1015">Disulfide bond</keyword>
<comment type="caution">
    <text evidence="7">The sequence shown here is derived from an EMBL/GenBank/DDBJ whole genome shotgun (WGS) entry which is preliminary data.</text>
</comment>
<proteinExistence type="predicted"/>
<feature type="compositionally biased region" description="Polar residues" evidence="4">
    <location>
        <begin position="120"/>
        <end position="132"/>
    </location>
</feature>
<evidence type="ECO:0000256" key="5">
    <source>
        <dbReference type="SAM" id="Phobius"/>
    </source>
</evidence>
<dbReference type="PROSITE" id="PS50835">
    <property type="entry name" value="IG_LIKE"/>
    <property type="match status" value="1"/>
</dbReference>
<accession>A0AAW0MVP9</accession>
<keyword evidence="5" id="KW-1133">Transmembrane helix</keyword>
<name>A0AAW0MVP9_9GOBI</name>
<dbReference type="InterPro" id="IPR007110">
    <property type="entry name" value="Ig-like_dom"/>
</dbReference>
<dbReference type="InterPro" id="IPR036179">
    <property type="entry name" value="Ig-like_dom_sf"/>
</dbReference>
<feature type="domain" description="Ig-like" evidence="6">
    <location>
        <begin position="1"/>
        <end position="108"/>
    </location>
</feature>
<dbReference type="GO" id="GO:0016020">
    <property type="term" value="C:membrane"/>
    <property type="evidence" value="ECO:0007669"/>
    <property type="project" value="UniProtKB-SubCell"/>
</dbReference>
<dbReference type="AlphaFoldDB" id="A0AAW0MVP9"/>
<dbReference type="Gene3D" id="2.60.40.10">
    <property type="entry name" value="Immunoglobulins"/>
    <property type="match status" value="1"/>
</dbReference>
<dbReference type="SUPFAM" id="SSF49265">
    <property type="entry name" value="Fibronectin type III"/>
    <property type="match status" value="1"/>
</dbReference>
<keyword evidence="5" id="KW-0472">Membrane</keyword>
<dbReference type="Proteomes" id="UP001460270">
    <property type="component" value="Unassembled WGS sequence"/>
</dbReference>
<evidence type="ECO:0000313" key="7">
    <source>
        <dbReference type="EMBL" id="KAK7880696.1"/>
    </source>
</evidence>
<keyword evidence="5" id="KW-0812">Transmembrane</keyword>
<feature type="non-terminal residue" evidence="7">
    <location>
        <position position="1"/>
    </location>
</feature>
<protein>
    <recommendedName>
        <fullName evidence="6">Ig-like domain-containing protein</fullName>
    </recommendedName>
</protein>
<dbReference type="InterPro" id="IPR036116">
    <property type="entry name" value="FN3_sf"/>
</dbReference>
<dbReference type="SMART" id="SM00408">
    <property type="entry name" value="IGc2"/>
    <property type="match status" value="1"/>
</dbReference>
<evidence type="ECO:0000256" key="4">
    <source>
        <dbReference type="SAM" id="MobiDB-lite"/>
    </source>
</evidence>
<dbReference type="SUPFAM" id="SSF48726">
    <property type="entry name" value="Immunoglobulin"/>
    <property type="match status" value="1"/>
</dbReference>
<dbReference type="PANTHER" id="PTHR44170:SF6">
    <property type="entry name" value="CONTACTIN"/>
    <property type="match status" value="1"/>
</dbReference>
<keyword evidence="3" id="KW-0393">Immunoglobulin domain</keyword>
<sequence>VSFSRQPQNQTVTQGNAVRLGCAVLGLSEPDIFWRKDDDRIYSTDQMFLSWESCTGRPSTDQMFLSLGELHWETFYSVRSVQQQDGGRYWCEVESEGQTFSSEPAWITVEGEQVGGAEPSPSTLQVSGQRSSPAPRLRPPHTASLSGLRSHSHFSLRVSCRNQLGFSQASDWTNFTTPESVPMVSPRNLTFDLSDSQLTLRWRGWRRRSFRGNFRPIKFSGVWALRLSSSVVPRRHLWPGVLLGVLGASVLVLMCAFGAHRRSKDSHFGSAFKPVGSDSLVSFSAARSFNRSEPLEVNRDGPLGVSAELKAKLQDVLIPEKRLSLGHVLGKGSQSSSLDLVRDFLFDGCSAVYETWRSATRSAQSRLERNLFTLRAADVGRVHVGCGSGRISEHTRTSSTETCPLANCMSLRLDLELGLGLGSELVLGLASGWTGSGLDENLVVWLLDRLWSWFDPGVGLGSDPVFSPQAATRTWSCALQTLWGVRRDHVGGDDSGTDCFWSVLGCLQELMLELSLGNVEEL</sequence>
<dbReference type="Pfam" id="PF07679">
    <property type="entry name" value="I-set"/>
    <property type="match status" value="1"/>
</dbReference>
<evidence type="ECO:0000256" key="3">
    <source>
        <dbReference type="ARBA" id="ARBA00023319"/>
    </source>
</evidence>
<feature type="region of interest" description="Disordered" evidence="4">
    <location>
        <begin position="113"/>
        <end position="148"/>
    </location>
</feature>
<evidence type="ECO:0000256" key="1">
    <source>
        <dbReference type="ARBA" id="ARBA00022737"/>
    </source>
</evidence>
<organism evidence="7 8">
    <name type="scientific">Mugilogobius chulae</name>
    <name type="common">yellowstripe goby</name>
    <dbReference type="NCBI Taxonomy" id="88201"/>
    <lineage>
        <taxon>Eukaryota</taxon>
        <taxon>Metazoa</taxon>
        <taxon>Chordata</taxon>
        <taxon>Craniata</taxon>
        <taxon>Vertebrata</taxon>
        <taxon>Euteleostomi</taxon>
        <taxon>Actinopterygii</taxon>
        <taxon>Neopterygii</taxon>
        <taxon>Teleostei</taxon>
        <taxon>Neoteleostei</taxon>
        <taxon>Acanthomorphata</taxon>
        <taxon>Gobiaria</taxon>
        <taxon>Gobiiformes</taxon>
        <taxon>Gobioidei</taxon>
        <taxon>Gobiidae</taxon>
        <taxon>Gobionellinae</taxon>
        <taxon>Mugilogobius</taxon>
    </lineage>
</organism>
<evidence type="ECO:0000259" key="6">
    <source>
        <dbReference type="PROSITE" id="PS50835"/>
    </source>
</evidence>
<dbReference type="GO" id="GO:0098609">
    <property type="term" value="P:cell-cell adhesion"/>
    <property type="evidence" value="ECO:0007669"/>
    <property type="project" value="TreeGrafter"/>
</dbReference>
<dbReference type="EMBL" id="JBBPFD010000058">
    <property type="protein sequence ID" value="KAK7880696.1"/>
    <property type="molecule type" value="Genomic_DNA"/>
</dbReference>